<evidence type="ECO:0000259" key="19">
    <source>
        <dbReference type="Pfam" id="PF13614"/>
    </source>
</evidence>
<dbReference type="SUPFAM" id="SSF52540">
    <property type="entry name" value="P-loop containing nucleoside triphosphate hydrolases"/>
    <property type="match status" value="1"/>
</dbReference>
<dbReference type="GO" id="GO:0005524">
    <property type="term" value="F:ATP binding"/>
    <property type="evidence" value="ECO:0007669"/>
    <property type="project" value="UniProtKB-KW"/>
</dbReference>
<evidence type="ECO:0000256" key="9">
    <source>
        <dbReference type="ARBA" id="ARBA00022741"/>
    </source>
</evidence>
<keyword evidence="14" id="KW-0829">Tyrosine-protein kinase</keyword>
<feature type="domain" description="Polysaccharide chain length determinant N-terminal" evidence="18">
    <location>
        <begin position="5"/>
        <end position="92"/>
    </location>
</feature>
<evidence type="ECO:0000256" key="6">
    <source>
        <dbReference type="ARBA" id="ARBA00022519"/>
    </source>
</evidence>
<evidence type="ECO:0000256" key="14">
    <source>
        <dbReference type="ARBA" id="ARBA00023137"/>
    </source>
</evidence>
<dbReference type="InterPro" id="IPR027417">
    <property type="entry name" value="P-loop_NTPase"/>
</dbReference>
<dbReference type="Pfam" id="PF13807">
    <property type="entry name" value="GNVR"/>
    <property type="match status" value="1"/>
</dbReference>
<dbReference type="NCBIfam" id="TIGR01007">
    <property type="entry name" value="eps_fam"/>
    <property type="match status" value="1"/>
</dbReference>
<keyword evidence="12 17" id="KW-1133">Transmembrane helix</keyword>
<evidence type="ECO:0000256" key="3">
    <source>
        <dbReference type="ARBA" id="ARBA00008883"/>
    </source>
</evidence>
<evidence type="ECO:0000256" key="13">
    <source>
        <dbReference type="ARBA" id="ARBA00023136"/>
    </source>
</evidence>
<comment type="caution">
    <text evidence="21">The sequence shown here is derived from an EMBL/GenBank/DDBJ whole genome shotgun (WGS) entry which is preliminary data.</text>
</comment>
<protein>
    <recommendedName>
        <fullName evidence="4">non-specific protein-tyrosine kinase</fullName>
        <ecNumber evidence="4">2.7.10.2</ecNumber>
    </recommendedName>
</protein>
<evidence type="ECO:0000259" key="20">
    <source>
        <dbReference type="Pfam" id="PF13807"/>
    </source>
</evidence>
<gene>
    <name evidence="21" type="ORF">COY51_04470</name>
</gene>
<dbReference type="EMBL" id="PFMS01000072">
    <property type="protein sequence ID" value="PIZ15760.1"/>
    <property type="molecule type" value="Genomic_DNA"/>
</dbReference>
<keyword evidence="10" id="KW-0418">Kinase</keyword>
<evidence type="ECO:0000256" key="4">
    <source>
        <dbReference type="ARBA" id="ARBA00011903"/>
    </source>
</evidence>
<dbReference type="PANTHER" id="PTHR32309">
    <property type="entry name" value="TYROSINE-PROTEIN KINASE"/>
    <property type="match status" value="1"/>
</dbReference>
<evidence type="ECO:0000313" key="22">
    <source>
        <dbReference type="Proteomes" id="UP000234145"/>
    </source>
</evidence>
<evidence type="ECO:0000256" key="10">
    <source>
        <dbReference type="ARBA" id="ARBA00022777"/>
    </source>
</evidence>
<dbReference type="GO" id="GO:0042802">
    <property type="term" value="F:identical protein binding"/>
    <property type="evidence" value="ECO:0007669"/>
    <property type="project" value="UniProtKB-ARBA"/>
</dbReference>
<keyword evidence="5" id="KW-1003">Cell membrane</keyword>
<keyword evidence="6" id="KW-0997">Cell inner membrane</keyword>
<evidence type="ECO:0000256" key="15">
    <source>
        <dbReference type="ARBA" id="ARBA00051245"/>
    </source>
</evidence>
<comment type="catalytic activity">
    <reaction evidence="15">
        <text>L-tyrosyl-[protein] + ATP = O-phospho-L-tyrosyl-[protein] + ADP + H(+)</text>
        <dbReference type="Rhea" id="RHEA:10596"/>
        <dbReference type="Rhea" id="RHEA-COMP:10136"/>
        <dbReference type="Rhea" id="RHEA-COMP:20101"/>
        <dbReference type="ChEBI" id="CHEBI:15378"/>
        <dbReference type="ChEBI" id="CHEBI:30616"/>
        <dbReference type="ChEBI" id="CHEBI:46858"/>
        <dbReference type="ChEBI" id="CHEBI:61978"/>
        <dbReference type="ChEBI" id="CHEBI:456216"/>
        <dbReference type="EC" id="2.7.10.2"/>
    </reaction>
</comment>
<dbReference type="Gene3D" id="3.40.50.300">
    <property type="entry name" value="P-loop containing nucleotide triphosphate hydrolases"/>
    <property type="match status" value="1"/>
</dbReference>
<evidence type="ECO:0000256" key="11">
    <source>
        <dbReference type="ARBA" id="ARBA00022840"/>
    </source>
</evidence>
<dbReference type="GO" id="GO:0004715">
    <property type="term" value="F:non-membrane spanning protein tyrosine kinase activity"/>
    <property type="evidence" value="ECO:0007669"/>
    <property type="project" value="UniProtKB-EC"/>
</dbReference>
<evidence type="ECO:0000256" key="2">
    <source>
        <dbReference type="ARBA" id="ARBA00007316"/>
    </source>
</evidence>
<keyword evidence="9" id="KW-0547">Nucleotide-binding</keyword>
<keyword evidence="8 17" id="KW-0812">Transmembrane</keyword>
<sequence length="638" mass="72388">MPQYELNIRDYLRIIRRRRWTIIFSFVLVLLLTIFYTNQQTPVYQTSTMVKIEQRTTFTGLLAEYFSYNPGDVIATEQNIITSYKVLEELSRRMGLINENSSYQEIEKEVNALVGMVSTQRVETSNAIRIKVTSDNPAKAAAVANTLAKVYADISFEERNKETAEARRFIEDQLILVESKLQNAEENLRRFQESGKASGSEILLRDKLSNLKLQLSTFLDKYTEKHPLVIKLREQIQDMEEKLKDLPSEEIELSRLKREVSMNEGSYDLLNKKYKEALITESQKFEPVIILNPAPEPTSPIKPNKPLNMIVGTVVGLMLGFVFASVRENLDTSIGTIEEVEEYLRIPVLGLIPHIYVDKKRFKGLNPHEEKTARLQANLVLQYDPKSVFAEAYRALQTNIKIVRIKEGEKKVILITSATINEGKTITAANYAVATAQTGARVLLIDMDLRKPILHRIFGVQREPGITDVLIGNAKLEESTKGVSDFLVGGLDVDSLLRIPGIENLKLLPAGFMPPNPTTLLNSEELRELLQRFKNEFDLIVLDCPPVLPVADAIILGDMVDAVLLVYQVGRVARGALRRASTQLTNANVSILGVVLNKITAAEMEMGHAYYYYYYKSYKEESKNWWDNFKGWITGKRA</sequence>
<comment type="similarity">
    <text evidence="3">Belongs to the etk/wzc family.</text>
</comment>
<dbReference type="Pfam" id="PF02706">
    <property type="entry name" value="Wzz"/>
    <property type="match status" value="1"/>
</dbReference>
<evidence type="ECO:0000256" key="5">
    <source>
        <dbReference type="ARBA" id="ARBA00022475"/>
    </source>
</evidence>
<dbReference type="EC" id="2.7.10.2" evidence="4"/>
<feature type="coiled-coil region" evidence="16">
    <location>
        <begin position="229"/>
        <end position="259"/>
    </location>
</feature>
<evidence type="ECO:0000256" key="17">
    <source>
        <dbReference type="SAM" id="Phobius"/>
    </source>
</evidence>
<dbReference type="AlphaFoldDB" id="A0A2H9PCG5"/>
<dbReference type="GO" id="GO:0005886">
    <property type="term" value="C:plasma membrane"/>
    <property type="evidence" value="ECO:0007669"/>
    <property type="project" value="UniProtKB-SubCell"/>
</dbReference>
<dbReference type="PANTHER" id="PTHR32309:SF13">
    <property type="entry name" value="FERRIC ENTEROBACTIN TRANSPORT PROTEIN FEPE"/>
    <property type="match status" value="1"/>
</dbReference>
<evidence type="ECO:0000259" key="18">
    <source>
        <dbReference type="Pfam" id="PF02706"/>
    </source>
</evidence>
<accession>A0A2H9PCG5</accession>
<feature type="coiled-coil region" evidence="16">
    <location>
        <begin position="167"/>
        <end position="194"/>
    </location>
</feature>
<name>A0A2H9PCG5_9BACT</name>
<keyword evidence="16" id="KW-0175">Coiled coil</keyword>
<comment type="subcellular location">
    <subcellularLocation>
        <location evidence="1">Cell inner membrane</location>
        <topology evidence="1">Multi-pass membrane protein</topology>
    </subcellularLocation>
</comment>
<feature type="transmembrane region" description="Helical" evidence="17">
    <location>
        <begin position="20"/>
        <end position="37"/>
    </location>
</feature>
<evidence type="ECO:0000256" key="8">
    <source>
        <dbReference type="ARBA" id="ARBA00022692"/>
    </source>
</evidence>
<comment type="similarity">
    <text evidence="2">Belongs to the CpsD/CapB family.</text>
</comment>
<dbReference type="InterPro" id="IPR005702">
    <property type="entry name" value="Wzc-like_C"/>
</dbReference>
<organism evidence="21 22">
    <name type="scientific">Candidatus Desantisbacteria bacterium CG_4_10_14_0_8_um_filter_39_17</name>
    <dbReference type="NCBI Taxonomy" id="1974542"/>
    <lineage>
        <taxon>Bacteria</taxon>
        <taxon>Candidatus Desantisiibacteriota</taxon>
    </lineage>
</organism>
<dbReference type="InterPro" id="IPR025669">
    <property type="entry name" value="AAA_dom"/>
</dbReference>
<keyword evidence="7" id="KW-0808">Transferase</keyword>
<dbReference type="Pfam" id="PF13614">
    <property type="entry name" value="AAA_31"/>
    <property type="match status" value="1"/>
</dbReference>
<dbReference type="InterPro" id="IPR003856">
    <property type="entry name" value="LPS_length_determ_N"/>
</dbReference>
<evidence type="ECO:0000256" key="12">
    <source>
        <dbReference type="ARBA" id="ARBA00022989"/>
    </source>
</evidence>
<proteinExistence type="inferred from homology"/>
<evidence type="ECO:0000256" key="7">
    <source>
        <dbReference type="ARBA" id="ARBA00022679"/>
    </source>
</evidence>
<reference evidence="22" key="1">
    <citation type="submission" date="2017-09" db="EMBL/GenBank/DDBJ databases">
        <title>Depth-based differentiation of microbial function through sediment-hosted aquifers and enrichment of novel symbionts in the deep terrestrial subsurface.</title>
        <authorList>
            <person name="Probst A.J."/>
            <person name="Ladd B."/>
            <person name="Jarett J.K."/>
            <person name="Geller-Mcgrath D.E."/>
            <person name="Sieber C.M.K."/>
            <person name="Emerson J.B."/>
            <person name="Anantharaman K."/>
            <person name="Thomas B.C."/>
            <person name="Malmstrom R."/>
            <person name="Stieglmeier M."/>
            <person name="Klingl A."/>
            <person name="Woyke T."/>
            <person name="Ryan C.M."/>
            <person name="Banfield J.F."/>
        </authorList>
    </citation>
    <scope>NUCLEOTIDE SEQUENCE [LARGE SCALE GENOMIC DNA]</scope>
</reference>
<dbReference type="InterPro" id="IPR050445">
    <property type="entry name" value="Bact_polysacc_biosynth/exp"/>
</dbReference>
<dbReference type="Proteomes" id="UP000234145">
    <property type="component" value="Unassembled WGS sequence"/>
</dbReference>
<evidence type="ECO:0000256" key="16">
    <source>
        <dbReference type="SAM" id="Coils"/>
    </source>
</evidence>
<dbReference type="InterPro" id="IPR032807">
    <property type="entry name" value="GNVR"/>
</dbReference>
<evidence type="ECO:0000256" key="1">
    <source>
        <dbReference type="ARBA" id="ARBA00004429"/>
    </source>
</evidence>
<feature type="domain" description="AAA" evidence="19">
    <location>
        <begin position="421"/>
        <end position="573"/>
    </location>
</feature>
<feature type="domain" description="Tyrosine-protein kinase G-rich" evidence="20">
    <location>
        <begin position="253"/>
        <end position="328"/>
    </location>
</feature>
<keyword evidence="13 17" id="KW-0472">Membrane</keyword>
<keyword evidence="11" id="KW-0067">ATP-binding</keyword>
<evidence type="ECO:0000313" key="21">
    <source>
        <dbReference type="EMBL" id="PIZ15760.1"/>
    </source>
</evidence>
<dbReference type="CDD" id="cd05387">
    <property type="entry name" value="BY-kinase"/>
    <property type="match status" value="1"/>
</dbReference>
<dbReference type="FunFam" id="3.40.50.300:FF:000527">
    <property type="entry name" value="Tyrosine-protein kinase etk"/>
    <property type="match status" value="1"/>
</dbReference>